<feature type="region of interest" description="Disordered" evidence="1">
    <location>
        <begin position="44"/>
        <end position="119"/>
    </location>
</feature>
<evidence type="ECO:0000256" key="1">
    <source>
        <dbReference type="SAM" id="MobiDB-lite"/>
    </source>
</evidence>
<sequence>MADVLPEQGRELHRLVDDRPGSVEGMLQRLDKLFEQFWHKIEARKQYPHPQQQVRRRSDRNRTKPGSSVSKTPSKAPVHPQPNLPRLRAAPVTAAKHVPRQQSRGTRIQRRITPGPRSIPAERELTYPISWFHGSRTRALSQTRRERENTLAYLTYIATPRDSPKILSRGIG</sequence>
<feature type="compositionally biased region" description="Polar residues" evidence="1">
    <location>
        <begin position="64"/>
        <end position="73"/>
    </location>
</feature>
<feature type="compositionally biased region" description="Basic and acidic residues" evidence="1">
    <location>
        <begin position="8"/>
        <end position="21"/>
    </location>
</feature>
<accession>A0AAD1RXN7</accession>
<evidence type="ECO:0000313" key="2">
    <source>
        <dbReference type="EMBL" id="CAH2282779.1"/>
    </source>
</evidence>
<proteinExistence type="predicted"/>
<organism evidence="2 3">
    <name type="scientific">Pelobates cultripes</name>
    <name type="common">Western spadefoot toad</name>
    <dbReference type="NCBI Taxonomy" id="61616"/>
    <lineage>
        <taxon>Eukaryota</taxon>
        <taxon>Metazoa</taxon>
        <taxon>Chordata</taxon>
        <taxon>Craniata</taxon>
        <taxon>Vertebrata</taxon>
        <taxon>Euteleostomi</taxon>
        <taxon>Amphibia</taxon>
        <taxon>Batrachia</taxon>
        <taxon>Anura</taxon>
        <taxon>Pelobatoidea</taxon>
        <taxon>Pelobatidae</taxon>
        <taxon>Pelobates</taxon>
    </lineage>
</organism>
<reference evidence="2" key="1">
    <citation type="submission" date="2022-03" db="EMBL/GenBank/DDBJ databases">
        <authorList>
            <person name="Alioto T."/>
            <person name="Alioto T."/>
            <person name="Gomez Garrido J."/>
        </authorList>
    </citation>
    <scope>NUCLEOTIDE SEQUENCE</scope>
</reference>
<dbReference type="Proteomes" id="UP001295444">
    <property type="component" value="Chromosome 04"/>
</dbReference>
<gene>
    <name evidence="2" type="ORF">PECUL_23A060430</name>
</gene>
<name>A0AAD1RXN7_PELCU</name>
<feature type="region of interest" description="Disordered" evidence="1">
    <location>
        <begin position="1"/>
        <end position="22"/>
    </location>
</feature>
<keyword evidence="3" id="KW-1185">Reference proteome</keyword>
<protein>
    <submittedName>
        <fullName evidence="2">Uncharacterized protein</fullName>
    </submittedName>
</protein>
<evidence type="ECO:0000313" key="3">
    <source>
        <dbReference type="Proteomes" id="UP001295444"/>
    </source>
</evidence>
<dbReference type="AlphaFoldDB" id="A0AAD1RXN7"/>
<dbReference type="EMBL" id="OW240915">
    <property type="protein sequence ID" value="CAH2282779.1"/>
    <property type="molecule type" value="Genomic_DNA"/>
</dbReference>